<evidence type="ECO:0000313" key="4">
    <source>
        <dbReference type="Proteomes" id="UP000797356"/>
    </source>
</evidence>
<dbReference type="Pfam" id="PF20431">
    <property type="entry name" value="E_motif"/>
    <property type="match status" value="1"/>
</dbReference>
<feature type="repeat" description="PPR" evidence="2">
    <location>
        <begin position="305"/>
        <end position="339"/>
    </location>
</feature>
<feature type="repeat" description="PPR" evidence="2">
    <location>
        <begin position="409"/>
        <end position="443"/>
    </location>
</feature>
<name>A0A8K0IS68_COCNU</name>
<dbReference type="InterPro" id="IPR046848">
    <property type="entry name" value="E_motif"/>
</dbReference>
<dbReference type="AlphaFoldDB" id="A0A8K0IS68"/>
<dbReference type="InterPro" id="IPR011990">
    <property type="entry name" value="TPR-like_helical_dom_sf"/>
</dbReference>
<dbReference type="Pfam" id="PF13041">
    <property type="entry name" value="PPR_2"/>
    <property type="match status" value="2"/>
</dbReference>
<dbReference type="PANTHER" id="PTHR24015:SF548">
    <property type="entry name" value="OS08G0340900 PROTEIN"/>
    <property type="match status" value="1"/>
</dbReference>
<sequence>MNVRPFSSLITRSPALTIIPRSPNPFGSYHRTKSDLATYVSHLQLCALRRHLPRAREVHARLLATGLHASPFAVTALITLYSRCARPADALAVFRAATGPPNLFFWNAAIAALASNGLSADALLLFRSLRSEAALPPDEFTYPSVIKACSDLGATAEVRKIHAELFKAAFDTEVFTSSALIHSYLILGSVEDARRLFDELPERDVVLWNAMVNGFAQRGQFAMALDYYRRMVHEDILPSKFTVTGILSVFTATADLKNGRKIQAFATKFGYDSEMAVANALIDLYGKCHAVEEAVEVFESMLERDLFSWNSMISARQYSADHLETLRLFGRMRRAGLPPDPVTLAAVLPACSQMAALSLGREIHGYMVASGMRSDEGDVFVDNALMDMYAKCGALENARRVFDGIRERDMASWNIMIDGYAAHGRGREVLGLFEGMVAAGVAPDEVTFVGVLAACSHAGMVEEGREVLRRMGAEFGVAPAAEHWACVADMLGRSGRLEEARVVAEAAERVVTLEPAGSGGGVLLANTLGGAGRWGEVAEVRREMRRRGGRKAPGCSWVELAGKGMHAFVTGDRDHPEAEGIYEALHGLTGRMRENRDVSDVMLINGE</sequence>
<accession>A0A8K0IS68</accession>
<reference evidence="3" key="2">
    <citation type="submission" date="2019-07" db="EMBL/GenBank/DDBJ databases">
        <authorList>
            <person name="Yang Y."/>
            <person name="Bocs S."/>
            <person name="Baudouin L."/>
        </authorList>
    </citation>
    <scope>NUCLEOTIDE SEQUENCE</scope>
    <source>
        <tissue evidence="3">Spear leaf of Hainan Tall coconut</tissue>
    </source>
</reference>
<dbReference type="Pfam" id="PF01535">
    <property type="entry name" value="PPR"/>
    <property type="match status" value="2"/>
</dbReference>
<dbReference type="OrthoDB" id="631241at2759"/>
<dbReference type="PROSITE" id="PS51375">
    <property type="entry name" value="PPR"/>
    <property type="match status" value="3"/>
</dbReference>
<evidence type="ECO:0000256" key="1">
    <source>
        <dbReference type="ARBA" id="ARBA00022737"/>
    </source>
</evidence>
<feature type="repeat" description="PPR" evidence="2">
    <location>
        <begin position="204"/>
        <end position="238"/>
    </location>
</feature>
<dbReference type="FunFam" id="1.25.40.10:FF:000627">
    <property type="entry name" value="Pentatricopeptide repeat-containing protein"/>
    <property type="match status" value="1"/>
</dbReference>
<dbReference type="FunFam" id="1.25.40.10:FF:000242">
    <property type="entry name" value="Pentatricopeptide repeat-containing protein"/>
    <property type="match status" value="1"/>
</dbReference>
<dbReference type="InterPro" id="IPR002885">
    <property type="entry name" value="PPR_rpt"/>
</dbReference>
<dbReference type="EMBL" id="CM017883">
    <property type="protein sequence ID" value="KAG1365606.1"/>
    <property type="molecule type" value="Genomic_DNA"/>
</dbReference>
<dbReference type="NCBIfam" id="TIGR00756">
    <property type="entry name" value="PPR"/>
    <property type="match status" value="3"/>
</dbReference>
<comment type="caution">
    <text evidence="3">The sequence shown here is derived from an EMBL/GenBank/DDBJ whole genome shotgun (WGS) entry which is preliminary data.</text>
</comment>
<dbReference type="FunFam" id="1.25.40.10:FF:000344">
    <property type="entry name" value="Pentatricopeptide repeat-containing protein"/>
    <property type="match status" value="1"/>
</dbReference>
<proteinExistence type="predicted"/>
<organism evidence="3 4">
    <name type="scientific">Cocos nucifera</name>
    <name type="common">Coconut palm</name>
    <dbReference type="NCBI Taxonomy" id="13894"/>
    <lineage>
        <taxon>Eukaryota</taxon>
        <taxon>Viridiplantae</taxon>
        <taxon>Streptophyta</taxon>
        <taxon>Embryophyta</taxon>
        <taxon>Tracheophyta</taxon>
        <taxon>Spermatophyta</taxon>
        <taxon>Magnoliopsida</taxon>
        <taxon>Liliopsida</taxon>
        <taxon>Arecaceae</taxon>
        <taxon>Arecoideae</taxon>
        <taxon>Cocoseae</taxon>
        <taxon>Attaleinae</taxon>
        <taxon>Cocos</taxon>
    </lineage>
</organism>
<gene>
    <name evidence="3" type="ORF">COCNU_12G006060</name>
</gene>
<dbReference type="GO" id="GO:0009451">
    <property type="term" value="P:RNA modification"/>
    <property type="evidence" value="ECO:0007669"/>
    <property type="project" value="InterPro"/>
</dbReference>
<dbReference type="InterPro" id="IPR046960">
    <property type="entry name" value="PPR_At4g14850-like_plant"/>
</dbReference>
<reference evidence="3" key="1">
    <citation type="journal article" date="2017" name="Gigascience">
        <title>The genome draft of coconut (Cocos nucifera).</title>
        <authorList>
            <person name="Xiao Y."/>
            <person name="Xu P."/>
            <person name="Fan H."/>
            <person name="Baudouin L."/>
            <person name="Xia W."/>
            <person name="Bocs S."/>
            <person name="Xu J."/>
            <person name="Li Q."/>
            <person name="Guo A."/>
            <person name="Zhou L."/>
            <person name="Li J."/>
            <person name="Wu Y."/>
            <person name="Ma Z."/>
            <person name="Armero A."/>
            <person name="Issali A.E."/>
            <person name="Liu N."/>
            <person name="Peng M."/>
            <person name="Yang Y."/>
        </authorList>
    </citation>
    <scope>NUCLEOTIDE SEQUENCE</scope>
    <source>
        <tissue evidence="3">Spear leaf of Hainan Tall coconut</tissue>
    </source>
</reference>
<keyword evidence="1" id="KW-0677">Repeat</keyword>
<keyword evidence="4" id="KW-1185">Reference proteome</keyword>
<evidence type="ECO:0000313" key="3">
    <source>
        <dbReference type="EMBL" id="KAG1365606.1"/>
    </source>
</evidence>
<dbReference type="PANTHER" id="PTHR24015">
    <property type="entry name" value="OS07G0578800 PROTEIN-RELATED"/>
    <property type="match status" value="1"/>
</dbReference>
<dbReference type="GO" id="GO:0003723">
    <property type="term" value="F:RNA binding"/>
    <property type="evidence" value="ECO:0007669"/>
    <property type="project" value="InterPro"/>
</dbReference>
<evidence type="ECO:0000256" key="2">
    <source>
        <dbReference type="PROSITE-ProRule" id="PRU00708"/>
    </source>
</evidence>
<dbReference type="Proteomes" id="UP000797356">
    <property type="component" value="Chromosome 12"/>
</dbReference>
<dbReference type="Gene3D" id="1.25.40.10">
    <property type="entry name" value="Tetratricopeptide repeat domain"/>
    <property type="match status" value="4"/>
</dbReference>
<protein>
    <submittedName>
        <fullName evidence="3">Pentatricopeptide repeat-containing protein</fullName>
    </submittedName>
</protein>